<evidence type="ECO:0000256" key="8">
    <source>
        <dbReference type="ARBA" id="ARBA00038436"/>
    </source>
</evidence>
<dbReference type="InterPro" id="IPR007387">
    <property type="entry name" value="TRAP_DctQ"/>
</dbReference>
<evidence type="ECO:0000313" key="11">
    <source>
        <dbReference type="EMBL" id="MCX5463462.1"/>
    </source>
</evidence>
<comment type="caution">
    <text evidence="11">The sequence shown here is derived from an EMBL/GenBank/DDBJ whole genome shotgun (WGS) entry which is preliminary data.</text>
</comment>
<feature type="domain" description="Tripartite ATP-independent periplasmic transporters DctQ component" evidence="10">
    <location>
        <begin position="30"/>
        <end position="160"/>
    </location>
</feature>
<dbReference type="InterPro" id="IPR055348">
    <property type="entry name" value="DctQ"/>
</dbReference>
<keyword evidence="6 9" id="KW-1133">Transmembrane helix</keyword>
<feature type="transmembrane region" description="Helical" evidence="9">
    <location>
        <begin position="91"/>
        <end position="114"/>
    </location>
</feature>
<evidence type="ECO:0000256" key="5">
    <source>
        <dbReference type="ARBA" id="ARBA00022692"/>
    </source>
</evidence>
<dbReference type="EMBL" id="JAPKNA010000001">
    <property type="protein sequence ID" value="MCX5463462.1"/>
    <property type="molecule type" value="Genomic_DNA"/>
</dbReference>
<comment type="subunit">
    <text evidence="9">The complex comprises the extracytoplasmic solute receptor protein and the two transmembrane proteins.</text>
</comment>
<feature type="transmembrane region" description="Helical" evidence="9">
    <location>
        <begin position="134"/>
        <end position="155"/>
    </location>
</feature>
<keyword evidence="5 9" id="KW-0812">Transmembrane</keyword>
<keyword evidence="3" id="KW-1003">Cell membrane</keyword>
<gene>
    <name evidence="11" type="ORF">OSH09_04650</name>
</gene>
<dbReference type="Pfam" id="PF04290">
    <property type="entry name" value="DctQ"/>
    <property type="match status" value="1"/>
</dbReference>
<dbReference type="PANTHER" id="PTHR35011">
    <property type="entry name" value="2,3-DIKETO-L-GULONATE TRAP TRANSPORTER SMALL PERMEASE PROTEIN YIAM"/>
    <property type="match status" value="1"/>
</dbReference>
<keyword evidence="12" id="KW-1185">Reference proteome</keyword>
<keyword evidence="2 9" id="KW-0813">Transport</keyword>
<keyword evidence="7 9" id="KW-0472">Membrane</keyword>
<dbReference type="Proteomes" id="UP001209916">
    <property type="component" value="Unassembled WGS sequence"/>
</dbReference>
<accession>A0ABT3VIY1</accession>
<comment type="subcellular location">
    <subcellularLocation>
        <location evidence="1 9">Cell inner membrane</location>
        <topology evidence="1 9">Multi-pass membrane protein</topology>
    </subcellularLocation>
</comment>
<reference evidence="11 12" key="1">
    <citation type="submission" date="2022-11" db="EMBL/GenBank/DDBJ databases">
        <title>Biodiversity and phylogenetic relationships of bacteria.</title>
        <authorList>
            <person name="Machado R.A.R."/>
            <person name="Bhat A."/>
            <person name="Loulou A."/>
            <person name="Kallel S."/>
        </authorList>
    </citation>
    <scope>NUCLEOTIDE SEQUENCE [LARGE SCALE GENOMIC DNA]</scope>
    <source>
        <strain evidence="11 12">DSM 13975</strain>
    </source>
</reference>
<evidence type="ECO:0000256" key="2">
    <source>
        <dbReference type="ARBA" id="ARBA00022448"/>
    </source>
</evidence>
<evidence type="ECO:0000256" key="4">
    <source>
        <dbReference type="ARBA" id="ARBA00022519"/>
    </source>
</evidence>
<evidence type="ECO:0000256" key="6">
    <source>
        <dbReference type="ARBA" id="ARBA00022989"/>
    </source>
</evidence>
<dbReference type="RefSeq" id="WP_266120307.1">
    <property type="nucleotide sequence ID" value="NZ_JAPKNA010000001.1"/>
</dbReference>
<evidence type="ECO:0000259" key="10">
    <source>
        <dbReference type="Pfam" id="PF04290"/>
    </source>
</evidence>
<evidence type="ECO:0000256" key="7">
    <source>
        <dbReference type="ARBA" id="ARBA00023136"/>
    </source>
</evidence>
<keyword evidence="4 9" id="KW-0997">Cell inner membrane</keyword>
<evidence type="ECO:0000256" key="3">
    <source>
        <dbReference type="ARBA" id="ARBA00022475"/>
    </source>
</evidence>
<comment type="similarity">
    <text evidence="8 9">Belongs to the TRAP transporter small permease family.</text>
</comment>
<organism evidence="11 12">
    <name type="scientific">Alcaligenes parafaecalis</name>
    <dbReference type="NCBI Taxonomy" id="171260"/>
    <lineage>
        <taxon>Bacteria</taxon>
        <taxon>Pseudomonadati</taxon>
        <taxon>Pseudomonadota</taxon>
        <taxon>Betaproteobacteria</taxon>
        <taxon>Burkholderiales</taxon>
        <taxon>Alcaligenaceae</taxon>
        <taxon>Alcaligenes</taxon>
    </lineage>
</organism>
<comment type="function">
    <text evidence="9">Part of the tripartite ATP-independent periplasmic (TRAP) transport system.</text>
</comment>
<evidence type="ECO:0000256" key="9">
    <source>
        <dbReference type="RuleBase" id="RU369079"/>
    </source>
</evidence>
<proteinExistence type="inferred from homology"/>
<name>A0ABT3VIY1_9BURK</name>
<evidence type="ECO:0000313" key="12">
    <source>
        <dbReference type="Proteomes" id="UP001209916"/>
    </source>
</evidence>
<evidence type="ECO:0000256" key="1">
    <source>
        <dbReference type="ARBA" id="ARBA00004429"/>
    </source>
</evidence>
<feature type="transmembrane region" description="Helical" evidence="9">
    <location>
        <begin position="21"/>
        <end position="43"/>
    </location>
</feature>
<feature type="transmembrane region" description="Helical" evidence="9">
    <location>
        <begin position="55"/>
        <end position="71"/>
    </location>
</feature>
<sequence>MKFFLRLSSLIDRLNTVVGKSVTWLTLIVVLVSAINAIVRKVFGVSSNYWLELQWYLFGAIFLLAAGYTFFVNEHVRVDALAERFPPRVQVWIDIIGVIFFLLPATLLIFWLSIPFFEQSYVLNELSSNTGGMIRWPVKLLIPVGFFLLALAGVSHLIKCIGFLRGACPNPLRASGGLSAEEQLAQEIREIAQANEVATSVSKGQ</sequence>
<dbReference type="PANTHER" id="PTHR35011:SF4">
    <property type="entry name" value="SLL1102 PROTEIN"/>
    <property type="match status" value="1"/>
</dbReference>
<protein>
    <recommendedName>
        <fullName evidence="9">TRAP transporter small permease protein</fullName>
    </recommendedName>
</protein>